<dbReference type="EMBL" id="BARU01040025">
    <property type="protein sequence ID" value="GAH87412.1"/>
    <property type="molecule type" value="Genomic_DNA"/>
</dbReference>
<feature type="region of interest" description="Disordered" evidence="1">
    <location>
        <begin position="1"/>
        <end position="43"/>
    </location>
</feature>
<protein>
    <submittedName>
        <fullName evidence="2">Uncharacterized protein</fullName>
    </submittedName>
</protein>
<feature type="non-terminal residue" evidence="2">
    <location>
        <position position="43"/>
    </location>
</feature>
<comment type="caution">
    <text evidence="2">The sequence shown here is derived from an EMBL/GenBank/DDBJ whole genome shotgun (WGS) entry which is preliminary data.</text>
</comment>
<name>X1J0B3_9ZZZZ</name>
<sequence>MTTLKEIKAGHKLPFSEGGSLPDKPATEPAETTEPTGEGTGEG</sequence>
<feature type="compositionally biased region" description="Low complexity" evidence="1">
    <location>
        <begin position="27"/>
        <end position="37"/>
    </location>
</feature>
<dbReference type="AlphaFoldDB" id="X1J0B3"/>
<accession>X1J0B3</accession>
<gene>
    <name evidence="2" type="ORF">S03H2_61943</name>
</gene>
<proteinExistence type="predicted"/>
<reference evidence="2" key="1">
    <citation type="journal article" date="2014" name="Front. Microbiol.">
        <title>High frequency of phylogenetically diverse reductive dehalogenase-homologous genes in deep subseafloor sedimentary metagenomes.</title>
        <authorList>
            <person name="Kawai M."/>
            <person name="Futagami T."/>
            <person name="Toyoda A."/>
            <person name="Takaki Y."/>
            <person name="Nishi S."/>
            <person name="Hori S."/>
            <person name="Arai W."/>
            <person name="Tsubouchi T."/>
            <person name="Morono Y."/>
            <person name="Uchiyama I."/>
            <person name="Ito T."/>
            <person name="Fujiyama A."/>
            <person name="Inagaki F."/>
            <person name="Takami H."/>
        </authorList>
    </citation>
    <scope>NUCLEOTIDE SEQUENCE</scope>
    <source>
        <strain evidence="2">Expedition CK06-06</strain>
    </source>
</reference>
<organism evidence="2">
    <name type="scientific">marine sediment metagenome</name>
    <dbReference type="NCBI Taxonomy" id="412755"/>
    <lineage>
        <taxon>unclassified sequences</taxon>
        <taxon>metagenomes</taxon>
        <taxon>ecological metagenomes</taxon>
    </lineage>
</organism>
<evidence type="ECO:0000313" key="2">
    <source>
        <dbReference type="EMBL" id="GAH87412.1"/>
    </source>
</evidence>
<evidence type="ECO:0000256" key="1">
    <source>
        <dbReference type="SAM" id="MobiDB-lite"/>
    </source>
</evidence>